<protein>
    <submittedName>
        <fullName evidence="2">Uncharacterized protein</fullName>
    </submittedName>
</protein>
<evidence type="ECO:0000313" key="2">
    <source>
        <dbReference type="Ensembl" id="ENSSOCP00000006179.1"/>
    </source>
</evidence>
<feature type="region of interest" description="Disordered" evidence="1">
    <location>
        <begin position="1"/>
        <end position="45"/>
    </location>
</feature>
<dbReference type="Proteomes" id="UP000694551">
    <property type="component" value="Unplaced"/>
</dbReference>
<proteinExistence type="predicted"/>
<reference evidence="2" key="2">
    <citation type="submission" date="2025-09" db="UniProtKB">
        <authorList>
            <consortium name="Ensembl"/>
        </authorList>
    </citation>
    <scope>IDENTIFICATION</scope>
</reference>
<accession>A0A8D0EW02</accession>
<keyword evidence="3" id="KW-1185">Reference proteome</keyword>
<name>A0A8D0EW02_STROC</name>
<organism evidence="2 3">
    <name type="scientific">Strix occidentalis caurina</name>
    <name type="common">northern spotted owl</name>
    <dbReference type="NCBI Taxonomy" id="311401"/>
    <lineage>
        <taxon>Eukaryota</taxon>
        <taxon>Metazoa</taxon>
        <taxon>Chordata</taxon>
        <taxon>Craniata</taxon>
        <taxon>Vertebrata</taxon>
        <taxon>Euteleostomi</taxon>
        <taxon>Archelosauria</taxon>
        <taxon>Archosauria</taxon>
        <taxon>Dinosauria</taxon>
        <taxon>Saurischia</taxon>
        <taxon>Theropoda</taxon>
        <taxon>Coelurosauria</taxon>
        <taxon>Aves</taxon>
        <taxon>Neognathae</taxon>
        <taxon>Neoaves</taxon>
        <taxon>Telluraves</taxon>
        <taxon>Strigiformes</taxon>
        <taxon>Strigidae</taxon>
        <taxon>Strix</taxon>
    </lineage>
</organism>
<reference evidence="2" key="1">
    <citation type="submission" date="2025-08" db="UniProtKB">
        <authorList>
            <consortium name="Ensembl"/>
        </authorList>
    </citation>
    <scope>IDENTIFICATION</scope>
</reference>
<dbReference type="Ensembl" id="ENSSOCT00000006339.1">
    <property type="protein sequence ID" value="ENSSOCP00000006179.1"/>
    <property type="gene ID" value="ENSSOCG00000004768.1"/>
</dbReference>
<evidence type="ECO:0000256" key="1">
    <source>
        <dbReference type="SAM" id="MobiDB-lite"/>
    </source>
</evidence>
<sequence>LKWSFNFHPPPPFSFSSDDSTECQTASKKEEQNDKEKKDEEEAPLPTYRAKSIVESWVWGKQPDVNELKECLYVLVKEQQTLATQTATTALSAMRLKQRLVILERYFIALNRTVLQENVKVKWKSSSIPLPAVDKKR</sequence>
<feature type="compositionally biased region" description="Basic and acidic residues" evidence="1">
    <location>
        <begin position="27"/>
        <end position="40"/>
    </location>
</feature>
<dbReference type="AlphaFoldDB" id="A0A8D0EW02"/>
<evidence type="ECO:0000313" key="3">
    <source>
        <dbReference type="Proteomes" id="UP000694551"/>
    </source>
</evidence>